<feature type="transmembrane region" description="Helical" evidence="1">
    <location>
        <begin position="131"/>
        <end position="154"/>
    </location>
</feature>
<keyword evidence="1" id="KW-1133">Transmembrane helix</keyword>
<gene>
    <name evidence="2" type="ORF">SPIL2461_LOCUS16073</name>
</gene>
<protein>
    <submittedName>
        <fullName evidence="2">Uncharacterized protein</fullName>
    </submittedName>
</protein>
<feature type="transmembrane region" description="Helical" evidence="1">
    <location>
        <begin position="48"/>
        <end position="77"/>
    </location>
</feature>
<keyword evidence="3" id="KW-1185">Reference proteome</keyword>
<proteinExistence type="predicted"/>
<dbReference type="Proteomes" id="UP000649617">
    <property type="component" value="Unassembled WGS sequence"/>
</dbReference>
<sequence length="236" mass="25945">MQVDYGVSPAGVFLVAFLQNIFGAWLTPVSKKLLVRLRAEGYRAKLGVVFIWSLALFFLALVCIPGMPLCVVIPSIILMQSLNSCTRAFNRAQLINFLPREKIAVYMTWDALNKANQGGIAIFGAQVVAFAGYRGCFLGTFCLLLIRMIIYLAFTLRRGTVYRGGYLRELEESTLKTATSEQSLLITAEDLNCVENLRAVYDGDQESQMFQPAEALALASENPAKLQGGQAPTALT</sequence>
<name>A0A812V8U9_SYMPI</name>
<feature type="transmembrane region" description="Helical" evidence="1">
    <location>
        <begin position="6"/>
        <end position="27"/>
    </location>
</feature>
<accession>A0A812V8U9</accession>
<dbReference type="EMBL" id="CAJNIZ010040913">
    <property type="protein sequence ID" value="CAE7608952.1"/>
    <property type="molecule type" value="Genomic_DNA"/>
</dbReference>
<evidence type="ECO:0000313" key="3">
    <source>
        <dbReference type="Proteomes" id="UP000649617"/>
    </source>
</evidence>
<evidence type="ECO:0000313" key="2">
    <source>
        <dbReference type="EMBL" id="CAE7608952.1"/>
    </source>
</evidence>
<keyword evidence="1" id="KW-0472">Membrane</keyword>
<dbReference type="InterPro" id="IPR036259">
    <property type="entry name" value="MFS_trans_sf"/>
</dbReference>
<keyword evidence="1" id="KW-0812">Transmembrane</keyword>
<reference evidence="2" key="1">
    <citation type="submission" date="2021-02" db="EMBL/GenBank/DDBJ databases">
        <authorList>
            <person name="Dougan E. K."/>
            <person name="Rhodes N."/>
            <person name="Thang M."/>
            <person name="Chan C."/>
        </authorList>
    </citation>
    <scope>NUCLEOTIDE SEQUENCE</scope>
</reference>
<organism evidence="2 3">
    <name type="scientific">Symbiodinium pilosum</name>
    <name type="common">Dinoflagellate</name>
    <dbReference type="NCBI Taxonomy" id="2952"/>
    <lineage>
        <taxon>Eukaryota</taxon>
        <taxon>Sar</taxon>
        <taxon>Alveolata</taxon>
        <taxon>Dinophyceae</taxon>
        <taxon>Suessiales</taxon>
        <taxon>Symbiodiniaceae</taxon>
        <taxon>Symbiodinium</taxon>
    </lineage>
</organism>
<dbReference type="OrthoDB" id="420694at2759"/>
<dbReference type="SUPFAM" id="SSF103473">
    <property type="entry name" value="MFS general substrate transporter"/>
    <property type="match status" value="1"/>
</dbReference>
<evidence type="ECO:0000256" key="1">
    <source>
        <dbReference type="SAM" id="Phobius"/>
    </source>
</evidence>
<dbReference type="AlphaFoldDB" id="A0A812V8U9"/>
<comment type="caution">
    <text evidence="2">The sequence shown here is derived from an EMBL/GenBank/DDBJ whole genome shotgun (WGS) entry which is preliminary data.</text>
</comment>